<evidence type="ECO:0000259" key="2">
    <source>
        <dbReference type="Pfam" id="PF24494"/>
    </source>
</evidence>
<dbReference type="AlphaFoldDB" id="Q0V720"/>
<reference evidence="4" key="1">
    <citation type="journal article" date="2007" name="Plant Cell">
        <title>Dothideomycete-plant interactions illuminated by genome sequencing and EST analysis of the wheat pathogen Stagonospora nodorum.</title>
        <authorList>
            <person name="Hane J.K."/>
            <person name="Lowe R.G."/>
            <person name="Solomon P.S."/>
            <person name="Tan K.C."/>
            <person name="Schoch C.L."/>
            <person name="Spatafora J.W."/>
            <person name="Crous P.W."/>
            <person name="Kodira C."/>
            <person name="Birren B.W."/>
            <person name="Galagan J.E."/>
            <person name="Torriani S.F."/>
            <person name="McDonald B.A."/>
            <person name="Oliver R.P."/>
        </authorList>
    </citation>
    <scope>NUCLEOTIDE SEQUENCE [LARGE SCALE GENOMIC DNA]</scope>
    <source>
        <strain evidence="4">SN15 / ATCC MYA-4574 / FGSC 10173</strain>
    </source>
</reference>
<feature type="region of interest" description="Disordered" evidence="1">
    <location>
        <begin position="128"/>
        <end position="156"/>
    </location>
</feature>
<dbReference type="Pfam" id="PF24494">
    <property type="entry name" value="DUF7587"/>
    <property type="match status" value="1"/>
</dbReference>
<dbReference type="eggNOG" id="ENOG502SXGW">
    <property type="taxonomic scope" value="Eukaryota"/>
</dbReference>
<dbReference type="GeneID" id="5968557"/>
<dbReference type="RefSeq" id="XP_001790887.1">
    <property type="nucleotide sequence ID" value="XM_001790835.1"/>
</dbReference>
<dbReference type="OMA" id="QAFTIWR"/>
<evidence type="ECO:0000313" key="4">
    <source>
        <dbReference type="Proteomes" id="UP000001055"/>
    </source>
</evidence>
<dbReference type="Proteomes" id="UP000001055">
    <property type="component" value="Unassembled WGS sequence"/>
</dbReference>
<dbReference type="InterPro" id="IPR056009">
    <property type="entry name" value="DUF7587"/>
</dbReference>
<proteinExistence type="predicted"/>
<evidence type="ECO:0000256" key="1">
    <source>
        <dbReference type="SAM" id="MobiDB-lite"/>
    </source>
</evidence>
<dbReference type="EMBL" id="CH445325">
    <property type="protein sequence ID" value="EAT91689.1"/>
    <property type="molecule type" value="Genomic_DNA"/>
</dbReference>
<name>Q0V720_PHANO</name>
<evidence type="ECO:0000313" key="3">
    <source>
        <dbReference type="EMBL" id="EAT91689.1"/>
    </source>
</evidence>
<dbReference type="VEuPathDB" id="FungiDB:JI435_001940"/>
<organism evidence="3 4">
    <name type="scientific">Phaeosphaeria nodorum (strain SN15 / ATCC MYA-4574 / FGSC 10173)</name>
    <name type="common">Glume blotch fungus</name>
    <name type="synonym">Parastagonospora nodorum</name>
    <dbReference type="NCBI Taxonomy" id="321614"/>
    <lineage>
        <taxon>Eukaryota</taxon>
        <taxon>Fungi</taxon>
        <taxon>Dikarya</taxon>
        <taxon>Ascomycota</taxon>
        <taxon>Pezizomycotina</taxon>
        <taxon>Dothideomycetes</taxon>
        <taxon>Pleosporomycetidae</taxon>
        <taxon>Pleosporales</taxon>
        <taxon>Pleosporineae</taxon>
        <taxon>Phaeosphaeriaceae</taxon>
        <taxon>Parastagonospora</taxon>
    </lineage>
</organism>
<accession>Q0V720</accession>
<gene>
    <name evidence="3" type="ORF">SNOG_00194</name>
</gene>
<protein>
    <recommendedName>
        <fullName evidence="2">DUF7587 domain-containing protein</fullName>
    </recommendedName>
</protein>
<feature type="domain" description="DUF7587" evidence="2">
    <location>
        <begin position="332"/>
        <end position="441"/>
    </location>
</feature>
<dbReference type="HOGENOM" id="CLU_457904_0_0_1"/>
<dbReference type="InParanoid" id="Q0V720"/>
<sequence>MSKWKDLGSGIMMWQPTADPEVDDMSIETLVAEDAQDGKIDAMESFFQELLGTSQNSIPTQRHILPATPSFSSTLLSSHTPSESSEPTLITLTPVADTSAPLESSRLGSDISISNLDFEDTSTTAYDSDRTDFVDTPDTPCPVKHVESSRRSTGATSHFFHTTKQKKTTLPVRRKLRFGTTSATARPRSPHKLGKMGLVAPEYSPSHRWTYQERDTQRNLIETTAANLNIELHRLQKEVNSPSGRAKKARCPKTRKLFRTLVRRASQEEQFMAVRAPTSEETSVPPLRNGGVTLNNNTSFQDLEYLVDAEDALEPAPLALGRIAETSNSAVQLAFRVFDEYSGTSFKDGQFVAGAFVGVAAKSGGQLPHPFDPTTEDGQKAIKITSSAHFNNSGGPSCWISVFTSFLESLTKAANLTQPRIALIDLSKIDKGNTLRAHELLVWGQIKREAIIREFSLRELILLADAHHSIADLLQLHQFQVGRRTSLVATSLVTKNTRLDAECAEAMATIAEQFGLVQLRHIENLVARLVDGWSITVSTSLDIELAGVLFARKLRSSKNSTRDVASAFVKGVEEGVARLAYWSQRRGSRVRRFRTA</sequence>
<dbReference type="KEGG" id="pno:SNOG_00194"/>